<dbReference type="PANTHER" id="PTHR30349:SF94">
    <property type="entry name" value="INTEGRASE_RECOMBINASE HI_1414-RELATED"/>
    <property type="match status" value="1"/>
</dbReference>
<keyword evidence="1" id="KW-0229">DNA integration</keyword>
<dbReference type="InterPro" id="IPR002104">
    <property type="entry name" value="Integrase_catalytic"/>
</dbReference>
<dbReference type="PROSITE" id="PS51898">
    <property type="entry name" value="TYR_RECOMBINASE"/>
    <property type="match status" value="1"/>
</dbReference>
<keyword evidence="2" id="KW-0238">DNA-binding</keyword>
<dbReference type="KEGG" id="aka:TKWG_14255"/>
<dbReference type="STRING" id="1036672.TKWG_14255"/>
<proteinExistence type="predicted"/>
<dbReference type="SUPFAM" id="SSF56349">
    <property type="entry name" value="DNA breaking-rejoining enzymes"/>
    <property type="match status" value="1"/>
</dbReference>
<dbReference type="PANTHER" id="PTHR30349">
    <property type="entry name" value="PHAGE INTEGRASE-RELATED"/>
    <property type="match status" value="1"/>
</dbReference>
<keyword evidence="6" id="KW-1185">Reference proteome</keyword>
<evidence type="ECO:0000256" key="1">
    <source>
        <dbReference type="ARBA" id="ARBA00022908"/>
    </source>
</evidence>
<evidence type="ECO:0000313" key="5">
    <source>
        <dbReference type="EMBL" id="AFK62929.1"/>
    </source>
</evidence>
<dbReference type="InterPro" id="IPR011010">
    <property type="entry name" value="DNA_brk_join_enz"/>
</dbReference>
<dbReference type="AlphaFoldDB" id="I3UD41"/>
<dbReference type="Gene3D" id="1.10.443.10">
    <property type="entry name" value="Intergrase catalytic core"/>
    <property type="match status" value="1"/>
</dbReference>
<reference evidence="6" key="2">
    <citation type="journal article" date="2013" name="PLoS ONE">
        <title>Genome implosion elicits host-confinement in Alcaligenaceae: evidence from the comparative genomics of Tetrathiobacter kashmirensis, a pathogen in the making.</title>
        <authorList>
            <person name="Ghosh W."/>
            <person name="Alam M."/>
            <person name="Roy C."/>
            <person name="Pyne P."/>
            <person name="George A."/>
            <person name="Chakraborty R."/>
            <person name="Majumder S."/>
            <person name="Agarwal A."/>
            <person name="Chakraborty S."/>
            <person name="Majumdar S."/>
            <person name="Gupta S.K."/>
        </authorList>
    </citation>
    <scope>NUCLEOTIDE SEQUENCE [LARGE SCALE GENOMIC DNA]</scope>
    <source>
        <strain evidence="6">WT001</strain>
    </source>
</reference>
<evidence type="ECO:0000256" key="2">
    <source>
        <dbReference type="ARBA" id="ARBA00023125"/>
    </source>
</evidence>
<feature type="domain" description="Tyr recombinase" evidence="4">
    <location>
        <begin position="154"/>
        <end position="302"/>
    </location>
</feature>
<dbReference type="GO" id="GO:0015074">
    <property type="term" value="P:DNA integration"/>
    <property type="evidence" value="ECO:0007669"/>
    <property type="project" value="UniProtKB-KW"/>
</dbReference>
<name>I3UD41_ADVKW</name>
<dbReference type="EMBL" id="CP003555">
    <property type="protein sequence ID" value="AFK62929.1"/>
    <property type="molecule type" value="Genomic_DNA"/>
</dbReference>
<gene>
    <name evidence="5" type="ordered locus">TKWG_14255</name>
</gene>
<evidence type="ECO:0000259" key="4">
    <source>
        <dbReference type="PROSITE" id="PS51898"/>
    </source>
</evidence>
<dbReference type="HOGENOM" id="CLU_027562_32_1_4"/>
<dbReference type="InterPro" id="IPR013762">
    <property type="entry name" value="Integrase-like_cat_sf"/>
</dbReference>
<dbReference type="Gene3D" id="1.10.150.130">
    <property type="match status" value="1"/>
</dbReference>
<protein>
    <submittedName>
        <fullName evidence="5">Integrase/recombinase</fullName>
    </submittedName>
</protein>
<sequence length="302" mass="33697">MASIQKTKNGYRVQVSVKGVRTSASFPTKRECVEWAGNQVNAVVAPAAHKTFRDLLEKYRDEVSAKKKGARWEEIRINKLLAEEADGLAGKMVGSIGKADIAQWRDKKIQSGLSGASIVREWAIISNAFNVAIREWDWLTVNPMAQVKKPPGNPPRERLITDKEIELLDHVTGYSPESSLETVTQRVGAALHFALETAMRAQEICLLRWDDISGRVAKVNTSKTRSGIRQVPLSRTAAGIVERLAKVNGKKETVFEVSTTQLDALFRKARAAAGLEGFTFHDSRRRPLPGLPRNSIFWIWPR</sequence>
<dbReference type="InterPro" id="IPR050090">
    <property type="entry name" value="Tyrosine_recombinase_XerCD"/>
</dbReference>
<dbReference type="GO" id="GO:0003677">
    <property type="term" value="F:DNA binding"/>
    <property type="evidence" value="ECO:0007669"/>
    <property type="project" value="UniProtKB-KW"/>
</dbReference>
<evidence type="ECO:0000313" key="6">
    <source>
        <dbReference type="Proteomes" id="UP000005267"/>
    </source>
</evidence>
<dbReference type="InterPro" id="IPR010998">
    <property type="entry name" value="Integrase_recombinase_N"/>
</dbReference>
<reference evidence="5 6" key="1">
    <citation type="journal article" date="2011" name="J. Bacteriol.">
        <title>Whole-genome shotgun sequencing of the sulfur-oxidizing chemoautotroph Tetrathiobacter kashmirensis.</title>
        <authorList>
            <person name="Ghosh W."/>
            <person name="George A."/>
            <person name="Agarwal A."/>
            <person name="Raj P."/>
            <person name="Alam M."/>
            <person name="Pyne P."/>
            <person name="Das Gupta S.K."/>
        </authorList>
    </citation>
    <scope>NUCLEOTIDE SEQUENCE [LARGE SCALE GENOMIC DNA]</scope>
    <source>
        <strain evidence="5 6">WT001</strain>
    </source>
</reference>
<dbReference type="GO" id="GO:0006310">
    <property type="term" value="P:DNA recombination"/>
    <property type="evidence" value="ECO:0007669"/>
    <property type="project" value="UniProtKB-KW"/>
</dbReference>
<evidence type="ECO:0000256" key="3">
    <source>
        <dbReference type="ARBA" id="ARBA00023172"/>
    </source>
</evidence>
<dbReference type="Proteomes" id="UP000005267">
    <property type="component" value="Chromosome"/>
</dbReference>
<keyword evidence="3" id="KW-0233">DNA recombination</keyword>
<dbReference type="Pfam" id="PF00589">
    <property type="entry name" value="Phage_integrase"/>
    <property type="match status" value="1"/>
</dbReference>
<accession>I3UD41</accession>
<organism evidence="5 6">
    <name type="scientific">Advenella kashmirensis (strain DSM 17095 / LMG 22695 / WT001)</name>
    <name type="common">Tetrathiobacter kashmirensis</name>
    <dbReference type="NCBI Taxonomy" id="1036672"/>
    <lineage>
        <taxon>Bacteria</taxon>
        <taxon>Pseudomonadati</taxon>
        <taxon>Pseudomonadota</taxon>
        <taxon>Betaproteobacteria</taxon>
        <taxon>Burkholderiales</taxon>
        <taxon>Alcaligenaceae</taxon>
    </lineage>
</organism>